<evidence type="ECO:0000256" key="1">
    <source>
        <dbReference type="SAM" id="MobiDB-lite"/>
    </source>
</evidence>
<dbReference type="Proteomes" id="UP001626550">
    <property type="component" value="Unassembled WGS sequence"/>
</dbReference>
<dbReference type="PROSITE" id="PS50969">
    <property type="entry name" value="FCP1"/>
    <property type="match status" value="1"/>
</dbReference>
<dbReference type="InterPro" id="IPR036412">
    <property type="entry name" value="HAD-like_sf"/>
</dbReference>
<feature type="domain" description="FCP1 homology" evidence="2">
    <location>
        <begin position="216"/>
        <end position="374"/>
    </location>
</feature>
<dbReference type="InterPro" id="IPR011948">
    <property type="entry name" value="Dullard_phosphatase"/>
</dbReference>
<keyword evidence="4" id="KW-1185">Reference proteome</keyword>
<dbReference type="NCBIfam" id="TIGR02251">
    <property type="entry name" value="HIF-SF_euk"/>
    <property type="match status" value="1"/>
</dbReference>
<dbReference type="EMBL" id="JBJKFK010000334">
    <property type="protein sequence ID" value="KAL3317764.1"/>
    <property type="molecule type" value="Genomic_DNA"/>
</dbReference>
<dbReference type="InterPro" id="IPR004274">
    <property type="entry name" value="FCP1_dom"/>
</dbReference>
<name>A0ABD2QE24_9PLAT</name>
<reference evidence="3 4" key="1">
    <citation type="submission" date="2024-11" db="EMBL/GenBank/DDBJ databases">
        <title>Adaptive evolution of stress response genes in parasites aligns with host niche diversity.</title>
        <authorList>
            <person name="Hahn C."/>
            <person name="Resl P."/>
        </authorList>
    </citation>
    <scope>NUCLEOTIDE SEQUENCE [LARGE SCALE GENOMIC DNA]</scope>
    <source>
        <strain evidence="3">EGGRZ-B1_66</strain>
        <tissue evidence="3">Body</tissue>
    </source>
</reference>
<dbReference type="Gene3D" id="3.40.50.1000">
    <property type="entry name" value="HAD superfamily/HAD-like"/>
    <property type="match status" value="1"/>
</dbReference>
<proteinExistence type="predicted"/>
<evidence type="ECO:0000313" key="4">
    <source>
        <dbReference type="Proteomes" id="UP001626550"/>
    </source>
</evidence>
<comment type="caution">
    <text evidence="3">The sequence shown here is derived from an EMBL/GenBank/DDBJ whole genome shotgun (WGS) entry which is preliminary data.</text>
</comment>
<protein>
    <recommendedName>
        <fullName evidence="2">FCP1 homology domain-containing protein</fullName>
    </recommendedName>
</protein>
<dbReference type="SMART" id="SM00577">
    <property type="entry name" value="CPDc"/>
    <property type="match status" value="1"/>
</dbReference>
<dbReference type="FunFam" id="3.40.50.1000:FF:000093">
    <property type="entry name" value="NLI interacting factor-like phosphatase family protein"/>
    <property type="match status" value="1"/>
</dbReference>
<dbReference type="InterPro" id="IPR023214">
    <property type="entry name" value="HAD_sf"/>
</dbReference>
<dbReference type="AlphaFoldDB" id="A0ABD2QE24"/>
<dbReference type="Pfam" id="PF03031">
    <property type="entry name" value="NIF"/>
    <property type="match status" value="1"/>
</dbReference>
<dbReference type="SUPFAM" id="SSF56784">
    <property type="entry name" value="HAD-like"/>
    <property type="match status" value="1"/>
</dbReference>
<organism evidence="3 4">
    <name type="scientific">Cichlidogyrus casuarinus</name>
    <dbReference type="NCBI Taxonomy" id="1844966"/>
    <lineage>
        <taxon>Eukaryota</taxon>
        <taxon>Metazoa</taxon>
        <taxon>Spiralia</taxon>
        <taxon>Lophotrochozoa</taxon>
        <taxon>Platyhelminthes</taxon>
        <taxon>Monogenea</taxon>
        <taxon>Monopisthocotylea</taxon>
        <taxon>Dactylogyridea</taxon>
        <taxon>Ancyrocephalidae</taxon>
        <taxon>Cichlidogyrus</taxon>
    </lineage>
</organism>
<accession>A0ABD2QE24</accession>
<gene>
    <name evidence="3" type="ORF">Ciccas_003568</name>
</gene>
<feature type="region of interest" description="Disordered" evidence="1">
    <location>
        <begin position="181"/>
        <end position="204"/>
    </location>
</feature>
<sequence>MDVAATEVDTSVDVRDIDILMPKSAILLQKKSVNTLASSCSMKSKNPDDLDNGPELSFFKHVENYEDSNLEESSDSANHLDHINAHSEESSLNQLPNSAKVLQSNLCNKKESPLNELDKLLPSYEADKPKMSLFSCFRCSKRSSQTVIYVDLEKSRVLRFRTNKPRSLLRFLKKKQEFSETDSSPVDLPEPSAATLTSSEHQDQSKAVFLGSPRPEDQKKKCFIIDLDETLVHSSFKFIEHSDFQVGVDLDGQVHQVYVLKRPYVEDFLEQLGELFECVLFTASLAKYADPVINFIDPKRIFRYRLFRDSCVYHNGNYVKDLSQLGRPLDQIVILDNSPVSYIFQPKNAVQIQSWFEDRNDRALKDLIPYFQEMAKQSNPSVSEFLSRHPPPAPYAAIGTVGLMNANSNIFAGSASFFVQPTMGGIVTAGSVQSVIASVPRPPPLTIQTAGEGARSGNDYITQVSRRPLITKPAMGMMKGANEIAEVSEASSTDLIEETSSTSIPLTVATATSDFLNETREVTNPQSGEVDLLSCSMTTYCSTVSNSILEDEEVNSEIKSDSPPRLSISEANQILREKFFNEDNAKPNANP</sequence>
<evidence type="ECO:0000313" key="3">
    <source>
        <dbReference type="EMBL" id="KAL3317764.1"/>
    </source>
</evidence>
<dbReference type="CDD" id="cd07521">
    <property type="entry name" value="HAD_FCP1-like"/>
    <property type="match status" value="1"/>
</dbReference>
<dbReference type="InterPro" id="IPR050365">
    <property type="entry name" value="TIM50"/>
</dbReference>
<evidence type="ECO:0000259" key="2">
    <source>
        <dbReference type="PROSITE" id="PS50969"/>
    </source>
</evidence>
<dbReference type="PANTHER" id="PTHR12210">
    <property type="entry name" value="DULLARD PROTEIN PHOSPHATASE"/>
    <property type="match status" value="1"/>
</dbReference>